<evidence type="ECO:0000313" key="29">
    <source>
        <dbReference type="Proteomes" id="UP000233100"/>
    </source>
</evidence>
<feature type="coiled-coil region" evidence="25">
    <location>
        <begin position="102"/>
        <end position="143"/>
    </location>
</feature>
<dbReference type="GO" id="GO:0005794">
    <property type="term" value="C:Golgi apparatus"/>
    <property type="evidence" value="ECO:0007669"/>
    <property type="project" value="UniProtKB-SubCell"/>
</dbReference>
<evidence type="ECO:0000256" key="9">
    <source>
        <dbReference type="ARBA" id="ARBA00022490"/>
    </source>
</evidence>
<keyword evidence="10" id="KW-0399">Innate immunity</keyword>
<evidence type="ECO:0000256" key="8">
    <source>
        <dbReference type="ARBA" id="ARBA00022475"/>
    </source>
</evidence>
<name>A0A2K5U138_MACFA</name>
<dbReference type="PANTHER" id="PTHR15190:SF1">
    <property type="entry name" value="BONE MARROW STROMAL ANTIGEN 2"/>
    <property type="match status" value="1"/>
</dbReference>
<dbReference type="Bgee" id="ENSMFAG00000002669">
    <property type="expression patterns" value="Expressed in liver and 11 other cell types or tissues"/>
</dbReference>
<keyword evidence="17" id="KW-0333">Golgi apparatus</keyword>
<dbReference type="Proteomes" id="UP000233100">
    <property type="component" value="Chromosome 19"/>
</dbReference>
<keyword evidence="20" id="KW-1015">Disulfide bond</keyword>
<dbReference type="Gene3D" id="1.20.5.1700">
    <property type="match status" value="1"/>
</dbReference>
<evidence type="ECO:0000256" key="12">
    <source>
        <dbReference type="ARBA" id="ARBA00022692"/>
    </source>
</evidence>
<keyword evidence="12 27" id="KW-0812">Transmembrane</keyword>
<evidence type="ECO:0000313" key="28">
    <source>
        <dbReference type="Ensembl" id="ENSMFAP00000006050.2"/>
    </source>
</evidence>
<evidence type="ECO:0000256" key="1">
    <source>
        <dbReference type="ARBA" id="ARBA00004221"/>
    </source>
</evidence>
<evidence type="ECO:0000256" key="3">
    <source>
        <dbReference type="ARBA" id="ARBA00004401"/>
    </source>
</evidence>
<evidence type="ECO:0000256" key="2">
    <source>
        <dbReference type="ARBA" id="ARBA00004285"/>
    </source>
</evidence>
<feature type="region of interest" description="Disordered" evidence="26">
    <location>
        <begin position="147"/>
        <end position="217"/>
    </location>
</feature>
<reference evidence="28 29" key="1">
    <citation type="submission" date="2013-03" db="EMBL/GenBank/DDBJ databases">
        <authorList>
            <person name="Warren W."/>
            <person name="Wilson R.K."/>
        </authorList>
    </citation>
    <scope>NUCLEOTIDE SEQUENCE</scope>
</reference>
<evidence type="ECO:0000256" key="7">
    <source>
        <dbReference type="ARBA" id="ARBA00004609"/>
    </source>
</evidence>
<keyword evidence="14" id="KW-0391">Immunity</keyword>
<proteinExistence type="predicted"/>
<keyword evidence="8" id="KW-1003">Cell membrane</keyword>
<evidence type="ECO:0000256" key="18">
    <source>
        <dbReference type="ARBA" id="ARBA00023054"/>
    </source>
</evidence>
<evidence type="ECO:0000256" key="6">
    <source>
        <dbReference type="ARBA" id="ARBA00004603"/>
    </source>
</evidence>
<evidence type="ECO:0000256" key="23">
    <source>
        <dbReference type="ARBA" id="ARBA00066143"/>
    </source>
</evidence>
<dbReference type="GO" id="GO:0008191">
    <property type="term" value="F:metalloendopeptidase inhibitor activity"/>
    <property type="evidence" value="ECO:0007669"/>
    <property type="project" value="TreeGrafter"/>
</dbReference>
<dbReference type="GO" id="GO:0045087">
    <property type="term" value="P:innate immune response"/>
    <property type="evidence" value="ECO:0007669"/>
    <property type="project" value="UniProtKB-KW"/>
</dbReference>
<keyword evidence="15" id="KW-0735">Signal-anchor</keyword>
<evidence type="ECO:0000256" key="11">
    <source>
        <dbReference type="ARBA" id="ARBA00022622"/>
    </source>
</evidence>
<reference evidence="28" key="3">
    <citation type="submission" date="2025-09" db="UniProtKB">
        <authorList>
            <consortium name="Ensembl"/>
        </authorList>
    </citation>
    <scope>IDENTIFICATION</scope>
</reference>
<dbReference type="STRING" id="9541.ENSMFAP00000006050"/>
<protein>
    <recommendedName>
        <fullName evidence="24">Bone marrow stromal antigen 2</fullName>
    </recommendedName>
</protein>
<keyword evidence="21" id="KW-0325">Glycoprotein</keyword>
<keyword evidence="16 27" id="KW-1133">Transmembrane helix</keyword>
<dbReference type="InterPro" id="IPR024886">
    <property type="entry name" value="BST2"/>
</dbReference>
<evidence type="ECO:0000256" key="21">
    <source>
        <dbReference type="ARBA" id="ARBA00023180"/>
    </source>
</evidence>
<evidence type="ECO:0000256" key="5">
    <source>
        <dbReference type="ARBA" id="ARBA00004601"/>
    </source>
</evidence>
<dbReference type="VEuPathDB" id="HostDB:ENSMFAG00000002669"/>
<evidence type="ECO:0000256" key="19">
    <source>
        <dbReference type="ARBA" id="ARBA00023136"/>
    </source>
</evidence>
<dbReference type="GO" id="GO:0009986">
    <property type="term" value="C:cell surface"/>
    <property type="evidence" value="ECO:0007669"/>
    <property type="project" value="TreeGrafter"/>
</dbReference>
<accession>A0A2K5U138</accession>
<keyword evidence="19 27" id="KW-0472">Membrane</keyword>
<evidence type="ECO:0000256" key="17">
    <source>
        <dbReference type="ARBA" id="ARBA00023034"/>
    </source>
</evidence>
<dbReference type="Pfam" id="PF16716">
    <property type="entry name" value="BST2"/>
    <property type="match status" value="1"/>
</dbReference>
<dbReference type="Ensembl" id="ENSMFAT00000024730.2">
    <property type="protein sequence ID" value="ENSMFAP00000006050.2"/>
    <property type="gene ID" value="ENSMFAG00000002669.2"/>
</dbReference>
<evidence type="ECO:0000256" key="20">
    <source>
        <dbReference type="ARBA" id="ARBA00023157"/>
    </source>
</evidence>
<reference evidence="28" key="2">
    <citation type="submission" date="2025-08" db="UniProtKB">
        <authorList>
            <consortium name="Ensembl"/>
        </authorList>
    </citation>
    <scope>IDENTIFICATION</scope>
</reference>
<evidence type="ECO:0000256" key="25">
    <source>
        <dbReference type="SAM" id="Coils"/>
    </source>
</evidence>
<dbReference type="GO" id="GO:0045121">
    <property type="term" value="C:membrane raft"/>
    <property type="evidence" value="ECO:0007669"/>
    <property type="project" value="UniProtKB-SubCell"/>
</dbReference>
<keyword evidence="22" id="KW-0449">Lipoprotein</keyword>
<dbReference type="GO" id="GO:0051607">
    <property type="term" value="P:defense response to virus"/>
    <property type="evidence" value="ECO:0007669"/>
    <property type="project" value="InterPro"/>
</dbReference>
<keyword evidence="29" id="KW-1185">Reference proteome</keyword>
<evidence type="ECO:0000256" key="22">
    <source>
        <dbReference type="ARBA" id="ARBA00023288"/>
    </source>
</evidence>
<evidence type="ECO:0000256" key="24">
    <source>
        <dbReference type="ARBA" id="ARBA00073332"/>
    </source>
</evidence>
<evidence type="ECO:0000256" key="16">
    <source>
        <dbReference type="ARBA" id="ARBA00022989"/>
    </source>
</evidence>
<dbReference type="GO" id="GO:0005770">
    <property type="term" value="C:late endosome"/>
    <property type="evidence" value="ECO:0007669"/>
    <property type="project" value="UniProtKB-SubCell"/>
</dbReference>
<dbReference type="GO" id="GO:0098552">
    <property type="term" value="C:side of membrane"/>
    <property type="evidence" value="ECO:0007669"/>
    <property type="project" value="UniProtKB-KW"/>
</dbReference>
<dbReference type="FunFam" id="1.20.5.1700:FF:000006">
    <property type="entry name" value="Bone marrow stromal antigen 2"/>
    <property type="match status" value="1"/>
</dbReference>
<evidence type="ECO:0000256" key="15">
    <source>
        <dbReference type="ARBA" id="ARBA00022968"/>
    </source>
</evidence>
<keyword evidence="11" id="KW-0336">GPI-anchor</keyword>
<organism evidence="28 29">
    <name type="scientific">Macaca fascicularis</name>
    <name type="common">Crab-eating macaque</name>
    <name type="synonym">Cynomolgus monkey</name>
    <dbReference type="NCBI Taxonomy" id="9541"/>
    <lineage>
        <taxon>Eukaryota</taxon>
        <taxon>Metazoa</taxon>
        <taxon>Chordata</taxon>
        <taxon>Craniata</taxon>
        <taxon>Vertebrata</taxon>
        <taxon>Euteleostomi</taxon>
        <taxon>Mammalia</taxon>
        <taxon>Eutheria</taxon>
        <taxon>Euarchontoglires</taxon>
        <taxon>Primates</taxon>
        <taxon>Haplorrhini</taxon>
        <taxon>Catarrhini</taxon>
        <taxon>Cercopithecidae</taxon>
        <taxon>Cercopithecinae</taxon>
        <taxon>Macaca</taxon>
    </lineage>
</organism>
<keyword evidence="9" id="KW-0963">Cytoplasm</keyword>
<evidence type="ECO:0000256" key="27">
    <source>
        <dbReference type="SAM" id="Phobius"/>
    </source>
</evidence>
<evidence type="ECO:0000256" key="26">
    <source>
        <dbReference type="SAM" id="MobiDB-lite"/>
    </source>
</evidence>
<sequence length="257" mass="28588">MAPILYDYCKMPMDDIWKEDGDKRCKLVVGILGLLVIVLLGVLLIFFIIKANSEACQDGLRAVMECRNVTYLLQQELAEAQRGFRDAEAQAVTCNQTVMALMASLDAEKAQGRKKVEELEGEITTLNHKLQDASAEVERLRSEITFPATLHPPHSSHPHVPTSRPRISPLLPKSPLPQGKRKPRLKRENRGHGLRQLPRLQLRGRAPAPDSAAGLERSAAVRSQEAGISWKIRFLLDFSPGHALDLISSERVMGQHG</sequence>
<feature type="transmembrane region" description="Helical" evidence="27">
    <location>
        <begin position="27"/>
        <end position="49"/>
    </location>
</feature>
<dbReference type="PANTHER" id="PTHR15190">
    <property type="entry name" value="BONE MARROW STROMAL ANTIGEN 2"/>
    <property type="match status" value="1"/>
</dbReference>
<evidence type="ECO:0000256" key="10">
    <source>
        <dbReference type="ARBA" id="ARBA00022588"/>
    </source>
</evidence>
<evidence type="ECO:0000256" key="13">
    <source>
        <dbReference type="ARBA" id="ARBA00022753"/>
    </source>
</evidence>
<feature type="compositionally biased region" description="Low complexity" evidence="26">
    <location>
        <begin position="194"/>
        <end position="208"/>
    </location>
</feature>
<keyword evidence="13" id="KW-0967">Endosome</keyword>
<dbReference type="AlphaFoldDB" id="A0A2K5U138"/>
<keyword evidence="18 25" id="KW-0175">Coiled coil</keyword>
<evidence type="ECO:0000256" key="4">
    <source>
        <dbReference type="ARBA" id="ARBA00004496"/>
    </source>
</evidence>
<comment type="subcellular location">
    <subcellularLocation>
        <location evidence="1">Apical cell membrane</location>
    </subcellularLocation>
    <subcellularLocation>
        <location evidence="7">Cell membrane</location>
        <topology evidence="7">Lipid-anchor</topology>
        <topology evidence="7">GPI-anchor</topology>
    </subcellularLocation>
    <subcellularLocation>
        <location evidence="3">Cell membrane</location>
        <topology evidence="3">Single-pass type II membrane protein</topology>
    </subcellularLocation>
    <subcellularLocation>
        <location evidence="4">Cytoplasm</location>
    </subcellularLocation>
    <subcellularLocation>
        <location evidence="5">Golgi apparatus</location>
        <location evidence="5">trans-Golgi network</location>
    </subcellularLocation>
    <subcellularLocation>
        <location evidence="6">Late endosome</location>
    </subcellularLocation>
    <subcellularLocation>
        <location evidence="2">Membrane raft</location>
    </subcellularLocation>
</comment>
<comment type="subunit">
    <text evidence="23">Parallel homodimer; disulfide-linked. May form homotetramers under reducing conditions. Isoform 1 and isoform 2 form homodimers and also heterodimers with each other. Dimerization is essential for its antiviral activity. Interacts (via cytoplasmic domain) with ARHGAP44. Interacts with MMP14 (via C-terminal cytoplasmic tail). Interacts with LILRA4/ILT7. Interacts with RNF115.</text>
</comment>
<evidence type="ECO:0000256" key="14">
    <source>
        <dbReference type="ARBA" id="ARBA00022859"/>
    </source>
</evidence>
<dbReference type="GO" id="GO:0016324">
    <property type="term" value="C:apical plasma membrane"/>
    <property type="evidence" value="ECO:0007669"/>
    <property type="project" value="UniProtKB-SubCell"/>
</dbReference>
<dbReference type="GeneTree" id="ENSGT00390000013782"/>